<accession>A0A0J6XN38</accession>
<sequence>MRAKRLFAVSAIGVLMAGGAAVGAAGTASAATPTQSVAYVSHGGWDHDDDNGYNHGWYDDDDDSGWNGGYDDGC</sequence>
<dbReference type="Proteomes" id="UP000035932">
    <property type="component" value="Unassembled WGS sequence"/>
</dbReference>
<proteinExistence type="predicted"/>
<organism evidence="3 4">
    <name type="scientific">Streptomyces roseus</name>
    <dbReference type="NCBI Taxonomy" id="66430"/>
    <lineage>
        <taxon>Bacteria</taxon>
        <taxon>Bacillati</taxon>
        <taxon>Actinomycetota</taxon>
        <taxon>Actinomycetes</taxon>
        <taxon>Kitasatosporales</taxon>
        <taxon>Streptomycetaceae</taxon>
        <taxon>Streptomyces</taxon>
    </lineage>
</organism>
<evidence type="ECO:0000313" key="4">
    <source>
        <dbReference type="Proteomes" id="UP000035932"/>
    </source>
</evidence>
<feature type="region of interest" description="Disordered" evidence="1">
    <location>
        <begin position="51"/>
        <end position="74"/>
    </location>
</feature>
<protein>
    <recommendedName>
        <fullName evidence="5">Lipoprotein</fullName>
    </recommendedName>
</protein>
<feature type="chain" id="PRO_5005284401" description="Lipoprotein" evidence="2">
    <location>
        <begin position="31"/>
        <end position="74"/>
    </location>
</feature>
<keyword evidence="4" id="KW-1185">Reference proteome</keyword>
<feature type="signal peptide" evidence="2">
    <location>
        <begin position="1"/>
        <end position="30"/>
    </location>
</feature>
<gene>
    <name evidence="3" type="ORF">ACS04_11985</name>
</gene>
<dbReference type="EMBL" id="LFML01000046">
    <property type="protein sequence ID" value="KMO97540.1"/>
    <property type="molecule type" value="Genomic_DNA"/>
</dbReference>
<evidence type="ECO:0000256" key="1">
    <source>
        <dbReference type="SAM" id="MobiDB-lite"/>
    </source>
</evidence>
<evidence type="ECO:0000313" key="3">
    <source>
        <dbReference type="EMBL" id="KMO97540.1"/>
    </source>
</evidence>
<keyword evidence="2" id="KW-0732">Signal</keyword>
<evidence type="ECO:0000256" key="2">
    <source>
        <dbReference type="SAM" id="SignalP"/>
    </source>
</evidence>
<comment type="caution">
    <text evidence="3">The sequence shown here is derived from an EMBL/GenBank/DDBJ whole genome shotgun (WGS) entry which is preliminary data.</text>
</comment>
<evidence type="ECO:0008006" key="5">
    <source>
        <dbReference type="Google" id="ProtNLM"/>
    </source>
</evidence>
<name>A0A0J6XN38_9ACTN</name>
<reference evidence="3 4" key="1">
    <citation type="submission" date="2015-06" db="EMBL/GenBank/DDBJ databases">
        <title>Recapitulation of the evolution of biosynthetic gene clusters reveals hidden chemical diversity on bacterial genomes.</title>
        <authorList>
            <person name="Cruz-Morales P."/>
            <person name="Martinez-Guerrero C."/>
            <person name="Morales-Escalante M.A."/>
            <person name="Yanez-Guerra L.A."/>
            <person name="Kopp J.F."/>
            <person name="Feldmann J."/>
            <person name="Ramos-Aboites H.E."/>
            <person name="Barona-Gomez F."/>
        </authorList>
    </citation>
    <scope>NUCLEOTIDE SEQUENCE [LARGE SCALE GENOMIC DNA]</scope>
    <source>
        <strain evidence="3 4">ATCC 31245</strain>
    </source>
</reference>
<dbReference type="AlphaFoldDB" id="A0A0J6XN38"/>
<dbReference type="PATRIC" id="fig|66430.4.peg.4816"/>